<evidence type="ECO:0000256" key="8">
    <source>
        <dbReference type="ARBA" id="ARBA00023065"/>
    </source>
</evidence>
<keyword evidence="7" id="KW-0408">Iron</keyword>
<dbReference type="InterPro" id="IPR000531">
    <property type="entry name" value="Beta-barrel_TonB"/>
</dbReference>
<evidence type="ECO:0000256" key="1">
    <source>
        <dbReference type="ARBA" id="ARBA00004571"/>
    </source>
</evidence>
<dbReference type="Pfam" id="PF00593">
    <property type="entry name" value="TonB_dep_Rec_b-barrel"/>
    <property type="match status" value="1"/>
</dbReference>
<evidence type="ECO:0000256" key="13">
    <source>
        <dbReference type="PROSITE-ProRule" id="PRU10144"/>
    </source>
</evidence>
<evidence type="ECO:0000313" key="17">
    <source>
        <dbReference type="EMBL" id="GGD96507.1"/>
    </source>
</evidence>
<evidence type="ECO:0000256" key="14">
    <source>
        <dbReference type="RuleBase" id="RU003357"/>
    </source>
</evidence>
<dbReference type="InterPro" id="IPR039426">
    <property type="entry name" value="TonB-dep_rcpt-like"/>
</dbReference>
<keyword evidence="10 12" id="KW-0472">Membrane</keyword>
<dbReference type="InterPro" id="IPR012910">
    <property type="entry name" value="Plug_dom"/>
</dbReference>
<sequence length="686" mass="74254">MNLRVALAARLSGLIFLVPALCFGTLAKGAEPVLVVTGERVQRTAAETPSSLVVITGEELEDAIGSPRLEDILSSLANVRLGSGSEGPTIRGQDGNGPLRDLPAFLSGNRPRVTLQIDGRPVTYNELAYGVTNLWDLERIEVYRSPQTTTQGRNAIAGAIFAYTRAPTFQLEARARGIVGNYDTRQVSATVSGPIIADTVAMRLSADFRTSRPASVITAPGTGISYNRDRYAVVRLKLLATPTALPGLQVSATATHNRSAAPQFEGVREPFKERRDPEATYGFFDVRTNSGVIEGVWDFATGWSAKLTTTGGDALIRRTAPPGFGVTRVTGRDAGTEGVLTWRPAPSLSLLAGANITRSKLEQRIDLRAAQLGRGEFYDRQSSLGLFGQGEWQPVQRLTLTAGVRYQRDGQDRIGTLGAGAGLPQSIDYNQRFERMLPKISASWEVFDGVRGGALVQRAYNPGGVSLDARRRVVQTFGAETLWDYELFLRAAPPGRSFTASINAFYYDQENLQRTLQRQIITPGGVVTIAEVGNALAGYNYGAELEGSWRATPRLTLSSGVGILRTKLTRTLSPTDPLLGNEFQLSPHLTASLAADWRPTNALRFSLRARHHSGYFSDDLNDPARRVAGAEVVDAGANWTHGPLTVSAYLHNALNAFYLTYHSGPGSRLATAGDPREFGLSADMRF</sequence>
<proteinExistence type="inferred from homology"/>
<evidence type="ECO:0000256" key="12">
    <source>
        <dbReference type="PROSITE-ProRule" id="PRU01360"/>
    </source>
</evidence>
<accession>A0ABQ1S7E3</accession>
<dbReference type="Gene3D" id="2.40.170.20">
    <property type="entry name" value="TonB-dependent receptor, beta-barrel domain"/>
    <property type="match status" value="1"/>
</dbReference>
<organism evidence="17 18">
    <name type="scientific">Tsuneonella deserti</name>
    <dbReference type="NCBI Taxonomy" id="2035528"/>
    <lineage>
        <taxon>Bacteria</taxon>
        <taxon>Pseudomonadati</taxon>
        <taxon>Pseudomonadota</taxon>
        <taxon>Alphaproteobacteria</taxon>
        <taxon>Sphingomonadales</taxon>
        <taxon>Erythrobacteraceae</taxon>
        <taxon>Tsuneonella</taxon>
    </lineage>
</organism>
<dbReference type="InterPro" id="IPR036942">
    <property type="entry name" value="Beta-barrel_TonB_sf"/>
</dbReference>
<feature type="short sequence motif" description="TonB C-terminal box" evidence="13">
    <location>
        <begin position="669"/>
        <end position="686"/>
    </location>
</feature>
<evidence type="ECO:0000256" key="5">
    <source>
        <dbReference type="ARBA" id="ARBA00022692"/>
    </source>
</evidence>
<gene>
    <name evidence="17" type="ORF">GCM10011515_15460</name>
</gene>
<keyword evidence="11 12" id="KW-0998">Cell outer membrane</keyword>
<evidence type="ECO:0000256" key="9">
    <source>
        <dbReference type="ARBA" id="ARBA00023077"/>
    </source>
</evidence>
<keyword evidence="18" id="KW-1185">Reference proteome</keyword>
<dbReference type="EMBL" id="BMKL01000001">
    <property type="protein sequence ID" value="GGD96507.1"/>
    <property type="molecule type" value="Genomic_DNA"/>
</dbReference>
<keyword evidence="6" id="KW-0732">Signal</keyword>
<reference evidence="18" key="1">
    <citation type="journal article" date="2019" name="Int. J. Syst. Evol. Microbiol.">
        <title>The Global Catalogue of Microorganisms (GCM) 10K type strain sequencing project: providing services to taxonomists for standard genome sequencing and annotation.</title>
        <authorList>
            <consortium name="The Broad Institute Genomics Platform"/>
            <consortium name="The Broad Institute Genome Sequencing Center for Infectious Disease"/>
            <person name="Wu L."/>
            <person name="Ma J."/>
        </authorList>
    </citation>
    <scope>NUCLEOTIDE SEQUENCE [LARGE SCALE GENOMIC DNA]</scope>
    <source>
        <strain evidence="18">CGMCC 1.15959</strain>
    </source>
</reference>
<dbReference type="PROSITE" id="PS01156">
    <property type="entry name" value="TONB_DEPENDENT_REC_2"/>
    <property type="match status" value="1"/>
</dbReference>
<dbReference type="PANTHER" id="PTHR32552">
    <property type="entry name" value="FERRICHROME IRON RECEPTOR-RELATED"/>
    <property type="match status" value="1"/>
</dbReference>
<feature type="domain" description="TonB-dependent receptor plug" evidence="16">
    <location>
        <begin position="46"/>
        <end position="159"/>
    </location>
</feature>
<name>A0ABQ1S7E3_9SPHN</name>
<evidence type="ECO:0000256" key="10">
    <source>
        <dbReference type="ARBA" id="ARBA00023136"/>
    </source>
</evidence>
<comment type="similarity">
    <text evidence="12 14">Belongs to the TonB-dependent receptor family.</text>
</comment>
<dbReference type="Proteomes" id="UP000619041">
    <property type="component" value="Unassembled WGS sequence"/>
</dbReference>
<evidence type="ECO:0000256" key="3">
    <source>
        <dbReference type="ARBA" id="ARBA00022452"/>
    </source>
</evidence>
<evidence type="ECO:0000256" key="2">
    <source>
        <dbReference type="ARBA" id="ARBA00022448"/>
    </source>
</evidence>
<keyword evidence="2 12" id="KW-0813">Transport</keyword>
<protein>
    <submittedName>
        <fullName evidence="17">TonB-dependent receptor</fullName>
    </submittedName>
</protein>
<keyword evidence="5 12" id="KW-0812">Transmembrane</keyword>
<dbReference type="SUPFAM" id="SSF56935">
    <property type="entry name" value="Porins"/>
    <property type="match status" value="1"/>
</dbReference>
<evidence type="ECO:0000256" key="7">
    <source>
        <dbReference type="ARBA" id="ARBA00023004"/>
    </source>
</evidence>
<feature type="domain" description="TonB-dependent receptor-like beta-barrel" evidence="15">
    <location>
        <begin position="282"/>
        <end position="652"/>
    </location>
</feature>
<keyword evidence="4" id="KW-0410">Iron transport</keyword>
<keyword evidence="9 14" id="KW-0798">TonB box</keyword>
<dbReference type="RefSeq" id="WP_229658496.1">
    <property type="nucleotide sequence ID" value="NZ_BMKL01000001.1"/>
</dbReference>
<comment type="caution">
    <text evidence="17">The sequence shown here is derived from an EMBL/GenBank/DDBJ whole genome shotgun (WGS) entry which is preliminary data.</text>
</comment>
<evidence type="ECO:0000256" key="4">
    <source>
        <dbReference type="ARBA" id="ARBA00022496"/>
    </source>
</evidence>
<comment type="subcellular location">
    <subcellularLocation>
        <location evidence="1 12">Cell outer membrane</location>
        <topology evidence="1 12">Multi-pass membrane protein</topology>
    </subcellularLocation>
</comment>
<keyword evidence="8" id="KW-0406">Ion transport</keyword>
<evidence type="ECO:0000256" key="11">
    <source>
        <dbReference type="ARBA" id="ARBA00023237"/>
    </source>
</evidence>
<evidence type="ECO:0000259" key="16">
    <source>
        <dbReference type="Pfam" id="PF07715"/>
    </source>
</evidence>
<dbReference type="PROSITE" id="PS52016">
    <property type="entry name" value="TONB_DEPENDENT_REC_3"/>
    <property type="match status" value="1"/>
</dbReference>
<evidence type="ECO:0000256" key="6">
    <source>
        <dbReference type="ARBA" id="ARBA00022729"/>
    </source>
</evidence>
<keyword evidence="17" id="KW-0675">Receptor</keyword>
<evidence type="ECO:0000313" key="18">
    <source>
        <dbReference type="Proteomes" id="UP000619041"/>
    </source>
</evidence>
<dbReference type="Pfam" id="PF07715">
    <property type="entry name" value="Plug"/>
    <property type="match status" value="1"/>
</dbReference>
<keyword evidence="3 12" id="KW-1134">Transmembrane beta strand</keyword>
<dbReference type="PANTHER" id="PTHR32552:SF81">
    <property type="entry name" value="TONB-DEPENDENT OUTER MEMBRANE RECEPTOR"/>
    <property type="match status" value="1"/>
</dbReference>
<evidence type="ECO:0000259" key="15">
    <source>
        <dbReference type="Pfam" id="PF00593"/>
    </source>
</evidence>
<dbReference type="InterPro" id="IPR010917">
    <property type="entry name" value="TonB_rcpt_CS"/>
</dbReference>